<gene>
    <name evidence="2 3" type="primary">mtnA</name>
    <name evidence="3" type="ordered locus">IALB_1759</name>
</gene>
<dbReference type="InterPro" id="IPR037171">
    <property type="entry name" value="NagB/RpiA_transferase-like"/>
</dbReference>
<feature type="binding site" evidence="2">
    <location>
        <position position="88"/>
    </location>
    <ligand>
        <name>substrate</name>
    </ligand>
</feature>
<dbReference type="RefSeq" id="WP_014560617.1">
    <property type="nucleotide sequence ID" value="NC_017464.1"/>
</dbReference>
<dbReference type="AlphaFoldDB" id="I0AKF9"/>
<dbReference type="eggNOG" id="COG0182">
    <property type="taxonomic scope" value="Bacteria"/>
</dbReference>
<proteinExistence type="inferred from homology"/>
<dbReference type="HOGENOM" id="CLU_016218_1_2_10"/>
<dbReference type="InterPro" id="IPR027363">
    <property type="entry name" value="M1Pi_N"/>
</dbReference>
<feature type="binding site" evidence="2">
    <location>
        <begin position="49"/>
        <end position="51"/>
    </location>
    <ligand>
        <name>substrate</name>
    </ligand>
</feature>
<dbReference type="PATRIC" id="fig|945713.3.peg.1763"/>
<comment type="function">
    <text evidence="2">Catalyzes the interconversion of methylthioribose-1-phosphate (MTR-1-P) into methylthioribulose-1-phosphate (MTRu-1-P).</text>
</comment>
<feature type="active site" description="Proton donor" evidence="2">
    <location>
        <position position="233"/>
    </location>
</feature>
<dbReference type="PANTHER" id="PTHR43475">
    <property type="entry name" value="METHYLTHIORIBOSE-1-PHOSPHATE ISOMERASE"/>
    <property type="match status" value="1"/>
</dbReference>
<name>I0AKF9_IGNAJ</name>
<dbReference type="InterPro" id="IPR005251">
    <property type="entry name" value="IF-M1Pi"/>
</dbReference>
<dbReference type="HAMAP" id="MF_01678">
    <property type="entry name" value="Salvage_MtnA"/>
    <property type="match status" value="1"/>
</dbReference>
<dbReference type="EC" id="5.3.1.23" evidence="2"/>
<comment type="catalytic activity">
    <reaction evidence="2">
        <text>5-(methylsulfanyl)-alpha-D-ribose 1-phosphate = 5-(methylsulfanyl)-D-ribulose 1-phosphate</text>
        <dbReference type="Rhea" id="RHEA:19989"/>
        <dbReference type="ChEBI" id="CHEBI:58533"/>
        <dbReference type="ChEBI" id="CHEBI:58548"/>
        <dbReference type="EC" id="5.3.1.23"/>
    </reaction>
</comment>
<dbReference type="SUPFAM" id="SSF100950">
    <property type="entry name" value="NagB/RpiA/CoA transferase-like"/>
    <property type="match status" value="1"/>
</dbReference>
<evidence type="ECO:0000256" key="2">
    <source>
        <dbReference type="HAMAP-Rule" id="MF_01678"/>
    </source>
</evidence>
<dbReference type="InterPro" id="IPR000649">
    <property type="entry name" value="IF-2B-related"/>
</dbReference>
<accession>I0AKF9</accession>
<evidence type="ECO:0000313" key="4">
    <source>
        <dbReference type="Proteomes" id="UP000007394"/>
    </source>
</evidence>
<dbReference type="UniPathway" id="UPA00904">
    <property type="reaction ID" value="UER00874"/>
</dbReference>
<dbReference type="PANTHER" id="PTHR43475:SF1">
    <property type="entry name" value="METHYLTHIORIBOSE-1-PHOSPHATE ISOMERASE"/>
    <property type="match status" value="1"/>
</dbReference>
<evidence type="ECO:0000313" key="3">
    <source>
        <dbReference type="EMBL" id="AFH49466.1"/>
    </source>
</evidence>
<dbReference type="Gene3D" id="1.20.120.420">
    <property type="entry name" value="translation initiation factor eif-2b, domain 1"/>
    <property type="match status" value="1"/>
</dbReference>
<reference evidence="3 4" key="1">
    <citation type="journal article" date="2012" name="Front. Microbiol.">
        <title>Complete genome of Ignavibacterium album, a metabolically versatile, flagellated, facultative anaerobe from the phylum Chlorobi.</title>
        <authorList>
            <person name="Liu Z."/>
            <person name="Frigaard N.-U."/>
            <person name="Vogl K."/>
            <person name="Iino T."/>
            <person name="Ohkuma M."/>
            <person name="Overmann J."/>
            <person name="Bryant D.A."/>
        </authorList>
    </citation>
    <scope>NUCLEOTIDE SEQUENCE [LARGE SCALE GENOMIC DNA]</scope>
    <source>
        <strain evidence="4">DSM 19864 / JCM 16511 / NBRC 101810 / Mat9-16</strain>
    </source>
</reference>
<sequence>MKNNSYFPLKFENDYLIFIDQTKLPLQENYISTDDYNRIAEAIERLEIRGAPLIGIAAAYACALAFKNKNEKDDNYFNKVYNRLASTRPTAVNLFYALKEIEKVYSSIDDINIYEYLLLTAHKIFSDEEKFSEKIAKNGLNIFLKRSNVLTHCNTGALATAGFGTAFAIVKNAFDHQLINHVYVDETRPLLQGLRLTAFELEKNEIPFTVQTDSSAAVLMQEGKIDLVITGADRIALNGDSANKIGTYNLAILCNFHNIPFYIAAPSTTIDRTIATGAEIAIEFRSSKELLFVGDKQIGKESYHCFCPAFDVTPSHLIRGIITEEGVFSFPYNFIR</sequence>
<keyword evidence="1 2" id="KW-0413">Isomerase</keyword>
<keyword evidence="2" id="KW-0486">Methionine biosynthesis</keyword>
<feature type="binding site" evidence="2">
    <location>
        <begin position="243"/>
        <end position="244"/>
    </location>
    <ligand>
        <name>substrate</name>
    </ligand>
</feature>
<dbReference type="GO" id="GO:0046523">
    <property type="term" value="F:S-methyl-5-thioribose-1-phosphate isomerase activity"/>
    <property type="evidence" value="ECO:0007669"/>
    <property type="project" value="UniProtKB-UniRule"/>
</dbReference>
<dbReference type="Pfam" id="PF01008">
    <property type="entry name" value="IF-2B"/>
    <property type="match status" value="1"/>
</dbReference>
<protein>
    <recommendedName>
        <fullName evidence="2">Methylthioribose-1-phosphate isomerase</fullName>
        <shortName evidence="2">M1Pi</shortName>
        <shortName evidence="2">MTR-1-P isomerase</shortName>
        <ecNumber evidence="2">5.3.1.23</ecNumber>
    </recommendedName>
    <alternativeName>
        <fullName evidence="2">S-methyl-5-thioribose-1-phosphate isomerase</fullName>
    </alternativeName>
</protein>
<comment type="similarity">
    <text evidence="2">Belongs to the EIF-2B alpha/beta/delta subunits family. MtnA subfamily.</text>
</comment>
<dbReference type="OrthoDB" id="9803436at2"/>
<dbReference type="Gene3D" id="3.40.50.10470">
    <property type="entry name" value="Translation initiation factor eif-2b, domain 2"/>
    <property type="match status" value="1"/>
</dbReference>
<dbReference type="EMBL" id="CP003418">
    <property type="protein sequence ID" value="AFH49466.1"/>
    <property type="molecule type" value="Genomic_DNA"/>
</dbReference>
<dbReference type="FunFam" id="3.40.50.10470:FF:000006">
    <property type="entry name" value="Methylthioribose-1-phosphate isomerase"/>
    <property type="match status" value="1"/>
</dbReference>
<organism evidence="3 4">
    <name type="scientific">Ignavibacterium album (strain DSM 19864 / JCM 16511 / NBRC 101810 / Mat9-16)</name>
    <dbReference type="NCBI Taxonomy" id="945713"/>
    <lineage>
        <taxon>Bacteria</taxon>
        <taxon>Pseudomonadati</taxon>
        <taxon>Ignavibacteriota</taxon>
        <taxon>Ignavibacteria</taxon>
        <taxon>Ignavibacteriales</taxon>
        <taxon>Ignavibacteriaceae</taxon>
        <taxon>Ignavibacterium</taxon>
    </lineage>
</organism>
<dbReference type="Proteomes" id="UP000007394">
    <property type="component" value="Chromosome"/>
</dbReference>
<comment type="pathway">
    <text evidence="2">Amino-acid biosynthesis; L-methionine biosynthesis via salvage pathway; L-methionine from S-methyl-5-thio-alpha-D-ribose 1-phosphate: step 1/6.</text>
</comment>
<feature type="site" description="Transition state stabilizer" evidence="2">
    <location>
        <position position="153"/>
    </location>
</feature>
<dbReference type="KEGG" id="ial:IALB_1759"/>
<dbReference type="InterPro" id="IPR042529">
    <property type="entry name" value="IF_2B-like_C"/>
</dbReference>
<dbReference type="NCBIfam" id="TIGR00512">
    <property type="entry name" value="salvage_mtnA"/>
    <property type="match status" value="1"/>
</dbReference>
<keyword evidence="2" id="KW-0028">Amino-acid biosynthesis</keyword>
<dbReference type="STRING" id="945713.IALB_1759"/>
<dbReference type="InterPro" id="IPR011559">
    <property type="entry name" value="Initiation_fac_2B_a/b/d"/>
</dbReference>
<keyword evidence="4" id="KW-1185">Reference proteome</keyword>
<dbReference type="NCBIfam" id="TIGR00524">
    <property type="entry name" value="eIF-2B_rel"/>
    <property type="match status" value="1"/>
</dbReference>
<feature type="binding site" evidence="2">
    <location>
        <position position="192"/>
    </location>
    <ligand>
        <name>substrate</name>
    </ligand>
</feature>
<evidence type="ECO:0000256" key="1">
    <source>
        <dbReference type="ARBA" id="ARBA00023235"/>
    </source>
</evidence>
<dbReference type="GO" id="GO:0019509">
    <property type="term" value="P:L-methionine salvage from methylthioadenosine"/>
    <property type="evidence" value="ECO:0007669"/>
    <property type="project" value="UniProtKB-UniRule"/>
</dbReference>
<dbReference type="NCBIfam" id="NF004326">
    <property type="entry name" value="PRK05720.1"/>
    <property type="match status" value="1"/>
</dbReference>